<comment type="caution">
    <text evidence="1">The sequence shown here is derived from an EMBL/GenBank/DDBJ whole genome shotgun (WGS) entry which is preliminary data.</text>
</comment>
<dbReference type="Pfam" id="PF08734">
    <property type="entry name" value="GYD"/>
    <property type="match status" value="1"/>
</dbReference>
<dbReference type="AlphaFoldDB" id="A0A062V812"/>
<dbReference type="InterPro" id="IPR014845">
    <property type="entry name" value="GYD/TTHA1554"/>
</dbReference>
<evidence type="ECO:0000313" key="2">
    <source>
        <dbReference type="Proteomes" id="UP000027153"/>
    </source>
</evidence>
<protein>
    <recommendedName>
        <fullName evidence="3">GYD family protein</fullName>
    </recommendedName>
</protein>
<keyword evidence="2" id="KW-1185">Reference proteome</keyword>
<evidence type="ECO:0008006" key="3">
    <source>
        <dbReference type="Google" id="ProtNLM"/>
    </source>
</evidence>
<organism evidence="1 2">
    <name type="scientific">Candidatus Methanoperedens nitratireducens</name>
    <dbReference type="NCBI Taxonomy" id="1392998"/>
    <lineage>
        <taxon>Archaea</taxon>
        <taxon>Methanobacteriati</taxon>
        <taxon>Methanobacteriota</taxon>
        <taxon>Stenosarchaea group</taxon>
        <taxon>Methanomicrobia</taxon>
        <taxon>Methanosarcinales</taxon>
        <taxon>ANME-2 cluster</taxon>
        <taxon>Candidatus Methanoperedentaceae</taxon>
        <taxon>Candidatus Methanoperedens</taxon>
    </lineage>
</organism>
<name>A0A062V812_9EURY</name>
<dbReference type="RefSeq" id="WP_048091480.1">
    <property type="nucleotide sequence ID" value="NZ_JMIY01000005.1"/>
</dbReference>
<dbReference type="Proteomes" id="UP000027153">
    <property type="component" value="Unassembled WGS sequence"/>
</dbReference>
<dbReference type="OrthoDB" id="35699at2157"/>
<gene>
    <name evidence="1" type="ORF">ANME2D_02231</name>
</gene>
<reference evidence="1 2" key="1">
    <citation type="journal article" date="2013" name="Nature">
        <title>Anaerobic oxidation of methane coupled to nitrate reduction in a novel archaeal lineage.</title>
        <authorList>
            <person name="Haroon M.F."/>
            <person name="Hu S."/>
            <person name="Shi Y."/>
            <person name="Imelfort M."/>
            <person name="Keller J."/>
            <person name="Hugenholtz P."/>
            <person name="Yuan Z."/>
            <person name="Tyson G.W."/>
        </authorList>
    </citation>
    <scope>NUCLEOTIDE SEQUENCE [LARGE SCALE GENOMIC DNA]</scope>
    <source>
        <strain evidence="1 2">ANME-2d</strain>
    </source>
</reference>
<evidence type="ECO:0000313" key="1">
    <source>
        <dbReference type="EMBL" id="KCZ71500.1"/>
    </source>
</evidence>
<dbReference type="EMBL" id="JMIY01000005">
    <property type="protein sequence ID" value="KCZ71500.1"/>
    <property type="molecule type" value="Genomic_DNA"/>
</dbReference>
<accession>A0A062V812</accession>
<sequence>MSKYIILFRFTQKGIEHIKESPARVEAAKRLFQEMNAKVEEFYALMGRYDTIFIAEAPDDETIVKAVAAVSSLGNVQAETLRAFTEEEFRNLVGALP</sequence>
<proteinExistence type="predicted"/>